<dbReference type="AlphaFoldDB" id="A0A1M5UHC6"/>
<dbReference type="OrthoDB" id="8457189at2"/>
<reference evidence="1 2" key="1">
    <citation type="submission" date="2016-11" db="EMBL/GenBank/DDBJ databases">
        <authorList>
            <person name="Jaros S."/>
            <person name="Januszkiewicz K."/>
            <person name="Wedrychowicz H."/>
        </authorList>
    </citation>
    <scope>NUCLEOTIDE SEQUENCE [LARGE SCALE GENOMIC DNA]</scope>
    <source>
        <strain evidence="1 2">GAS138</strain>
    </source>
</reference>
<dbReference type="EMBL" id="LT670817">
    <property type="protein sequence ID" value="SHH62308.1"/>
    <property type="molecule type" value="Genomic_DNA"/>
</dbReference>
<name>A0A1M5UHC6_9BRAD</name>
<evidence type="ECO:0000313" key="1">
    <source>
        <dbReference type="EMBL" id="SHH62308.1"/>
    </source>
</evidence>
<sequence>MTLHNVAVAAKDGAGTTIPGGIRQNDTSGTGAGPNVPEQTLVDSTGAEVLGTTADAAVVTDAAGSVTAFLRGLVKLLAAGINVVITNANANGQAVMAASAPVAFASDQSALTTQLAAAANLVQGAITTAMTGTTSTSLLAAPGAGLHNMITQVTASNAHATQGTDIVLQDGSGGTAFYTIPAAANYGGATITFNPPLRQPTANTALFCANVTTGANTKASANGFKAA</sequence>
<accession>A0A1M5UHC6</accession>
<dbReference type="RefSeq" id="WP_079604063.1">
    <property type="nucleotide sequence ID" value="NZ_LT670817.1"/>
</dbReference>
<evidence type="ECO:0000313" key="2">
    <source>
        <dbReference type="Proteomes" id="UP000189796"/>
    </source>
</evidence>
<proteinExistence type="predicted"/>
<gene>
    <name evidence="1" type="ORF">SAMN05443248_5443</name>
</gene>
<protein>
    <submittedName>
        <fullName evidence="1">Uncharacterized protein</fullName>
    </submittedName>
</protein>
<dbReference type="Proteomes" id="UP000189796">
    <property type="component" value="Chromosome I"/>
</dbReference>
<organism evidence="1 2">
    <name type="scientific">Bradyrhizobium erythrophlei</name>
    <dbReference type="NCBI Taxonomy" id="1437360"/>
    <lineage>
        <taxon>Bacteria</taxon>
        <taxon>Pseudomonadati</taxon>
        <taxon>Pseudomonadota</taxon>
        <taxon>Alphaproteobacteria</taxon>
        <taxon>Hyphomicrobiales</taxon>
        <taxon>Nitrobacteraceae</taxon>
        <taxon>Bradyrhizobium</taxon>
    </lineage>
</organism>